<dbReference type="EMBL" id="JARRIG010000007">
    <property type="protein sequence ID" value="MFA4805195.1"/>
    <property type="molecule type" value="Genomic_DNA"/>
</dbReference>
<proteinExistence type="predicted"/>
<name>A0ABV4T690_9EURY</name>
<evidence type="ECO:0000313" key="2">
    <source>
        <dbReference type="Proteomes" id="UP001571980"/>
    </source>
</evidence>
<comment type="caution">
    <text evidence="1">The sequence shown here is derived from an EMBL/GenBank/DDBJ whole genome shotgun (WGS) entry which is preliminary data.</text>
</comment>
<organism evidence="1 2">
    <name type="scientific">Pyrococcus kukulkanii</name>
    <dbReference type="NCBI Taxonomy" id="1609559"/>
    <lineage>
        <taxon>Archaea</taxon>
        <taxon>Methanobacteriati</taxon>
        <taxon>Methanobacteriota</taxon>
        <taxon>Thermococci</taxon>
        <taxon>Thermococcales</taxon>
        <taxon>Thermococcaceae</taxon>
        <taxon>Pyrococcus</taxon>
    </lineage>
</organism>
<dbReference type="Proteomes" id="UP001571980">
    <property type="component" value="Unassembled WGS sequence"/>
</dbReference>
<protein>
    <submittedName>
        <fullName evidence="1">Uncharacterized protein</fullName>
    </submittedName>
</protein>
<reference evidence="1 2" key="1">
    <citation type="submission" date="2023-03" db="EMBL/GenBank/DDBJ databases">
        <title>Speciation in Pyrococcus: adaptation to high temperature as a mechanism.</title>
        <authorList>
            <person name="Gu J."/>
        </authorList>
    </citation>
    <scope>NUCLEOTIDE SEQUENCE [LARGE SCALE GENOMIC DNA]</scope>
    <source>
        <strain evidence="1 2">LMOA34</strain>
    </source>
</reference>
<accession>A0ABV4T690</accession>
<gene>
    <name evidence="1" type="ORF">P8X34_10705</name>
</gene>
<sequence>MVERVNYMGWEVLSERVRRVAGLCPYFQALEVLEGLHGDVIGVVGYIGKVLAGDEGARV</sequence>
<keyword evidence="2" id="KW-1185">Reference proteome</keyword>
<dbReference type="RefSeq" id="WP_372824616.1">
    <property type="nucleotide sequence ID" value="NZ_JARRIG010000007.1"/>
</dbReference>
<evidence type="ECO:0000313" key="1">
    <source>
        <dbReference type="EMBL" id="MFA4805195.1"/>
    </source>
</evidence>